<dbReference type="Proteomes" id="UP000002696">
    <property type="component" value="Chromosome"/>
</dbReference>
<dbReference type="RefSeq" id="WP_013270330.1">
    <property type="nucleotide sequence ID" value="NC_014375.1"/>
</dbReference>
<dbReference type="eggNOG" id="ENOG502ZAJK">
    <property type="taxonomic scope" value="Bacteria"/>
</dbReference>
<gene>
    <name evidence="2" type="ordered locus">Bresu_2923</name>
</gene>
<organism evidence="2 3">
    <name type="scientific">Brevundimonas subvibrioides (strain ATCC 15264 / DSM 4735 / LMG 14903 / NBRC 16000 / CB 81)</name>
    <name type="common">Caulobacter subvibrioides</name>
    <dbReference type="NCBI Taxonomy" id="633149"/>
    <lineage>
        <taxon>Bacteria</taxon>
        <taxon>Pseudomonadati</taxon>
        <taxon>Pseudomonadota</taxon>
        <taxon>Alphaproteobacteria</taxon>
        <taxon>Caulobacterales</taxon>
        <taxon>Caulobacteraceae</taxon>
        <taxon>Brevundimonas</taxon>
    </lineage>
</organism>
<dbReference type="InterPro" id="IPR043733">
    <property type="entry name" value="DUF5677"/>
</dbReference>
<dbReference type="InParanoid" id="D9QNJ4"/>
<sequence length="446" mass="50495">MAFIDDAIQDAVSDVQHELLRALLERKLTEAGIPMPPETIDAYAKHLLSGDEGGFVWDGGDDDWEYKLDLTDENEAELDVAIDQILGKVPEIFDAGIEGFSRSVFNDLRSKWPDENARQKAETDGFKERLEERWGEGLDYLRMLLTCCREVGREAMARYNKSRSRRHHFRRWVMVRLHTRGCQIADEIICLLENGFAEGAMARWRTLHELSVVALMISEGDEELAERYILHDAIEVKRQSDEYDAFQVPAGFKPIAKRERAKIDRRYDDAIARFGPTFAYPYGWAAKKLRLKKPTFKDLQEAVDQSAFSGFYKLASFNVHATARSLFFNLSSIGEREVLLAGRSNAGLTEPGERTAQTLLLLTSQYIGDVSKNLDRLAEVKTLLLLRDRVGPALAKAAKKLGDDERGYQNERLAKAASAALRPMRRQRFGNVSTASVDGREPTTTK</sequence>
<dbReference type="EMBL" id="CP002102">
    <property type="protein sequence ID" value="ADL02229.1"/>
    <property type="molecule type" value="Genomic_DNA"/>
</dbReference>
<proteinExistence type="predicted"/>
<dbReference type="BioCyc" id="BSUB633149:G1GM8-2934-MONOMER"/>
<keyword evidence="3" id="KW-1185">Reference proteome</keyword>
<dbReference type="Pfam" id="PF18928">
    <property type="entry name" value="DUF5677"/>
    <property type="match status" value="1"/>
</dbReference>
<feature type="region of interest" description="Disordered" evidence="1">
    <location>
        <begin position="425"/>
        <end position="446"/>
    </location>
</feature>
<name>D9QNJ4_BRESC</name>
<dbReference type="KEGG" id="bsb:Bresu_2923"/>
<dbReference type="HOGENOM" id="CLU_052788_0_0_5"/>
<reference evidence="3" key="1">
    <citation type="journal article" date="2011" name="J. Bacteriol.">
        <title>Genome sequences of eight morphologically diverse alphaproteobacteria.</title>
        <authorList>
            <consortium name="US DOE Joint Genome Institute"/>
            <person name="Brown P.J."/>
            <person name="Kysela D.T."/>
            <person name="Buechlein A."/>
            <person name="Hemmerich C."/>
            <person name="Brun Y.V."/>
        </authorList>
    </citation>
    <scope>NUCLEOTIDE SEQUENCE [LARGE SCALE GENOMIC DNA]</scope>
    <source>
        <strain evidence="3">ATCC 15264 / DSM 4735 / LMG 14903 / NBRC 16000 / CB 81</strain>
    </source>
</reference>
<protein>
    <submittedName>
        <fullName evidence="2">Uncharacterized protein</fullName>
    </submittedName>
</protein>
<accession>D9QNJ4</accession>
<dbReference type="OrthoDB" id="7531258at2"/>
<evidence type="ECO:0000256" key="1">
    <source>
        <dbReference type="SAM" id="MobiDB-lite"/>
    </source>
</evidence>
<evidence type="ECO:0000313" key="3">
    <source>
        <dbReference type="Proteomes" id="UP000002696"/>
    </source>
</evidence>
<dbReference type="AlphaFoldDB" id="D9QNJ4"/>
<evidence type="ECO:0000313" key="2">
    <source>
        <dbReference type="EMBL" id="ADL02229.1"/>
    </source>
</evidence>